<evidence type="ECO:0000313" key="3">
    <source>
        <dbReference type="Proteomes" id="UP000002051"/>
    </source>
</evidence>
<name>A0A072U7Q2_MEDTR</name>
<dbReference type="HOGENOM" id="CLU_1301336_0_0_1"/>
<reference evidence="2" key="3">
    <citation type="submission" date="2015-04" db="UniProtKB">
        <authorList>
            <consortium name="EnsemblPlants"/>
        </authorList>
    </citation>
    <scope>IDENTIFICATION</scope>
    <source>
        <strain evidence="2">cv. Jemalong A17</strain>
    </source>
</reference>
<dbReference type="EMBL" id="CM001222">
    <property type="protein sequence ID" value="KEH25727.1"/>
    <property type="molecule type" value="Genomic_DNA"/>
</dbReference>
<sequence>MDYLQVTHTNNNISKQKGLRLTSLLSLNPTQGSDPRQPMQQRSQNLTSHYVSGSLTRRGPLLAVASSGTQRHLRFNSKIKYTKSYMLSGHARYDEFIYSLWRGRMVRLESDELHHSRGGDHRSRGRAMNEIDIRYSLISHRSILTVATVKGNMAVLLLEDILKFKNSHFISLMLMYISLLVYRVMASQLRINISELSSLRGRPEKLERYRED</sequence>
<protein>
    <submittedName>
        <fullName evidence="1 2">Uncharacterized protein</fullName>
    </submittedName>
</protein>
<proteinExistence type="predicted"/>
<dbReference type="Proteomes" id="UP000002051">
    <property type="component" value="Chromosome 6"/>
</dbReference>
<reference evidence="1 3" key="2">
    <citation type="journal article" date="2014" name="BMC Genomics">
        <title>An improved genome release (version Mt4.0) for the model legume Medicago truncatula.</title>
        <authorList>
            <person name="Tang H."/>
            <person name="Krishnakumar V."/>
            <person name="Bidwell S."/>
            <person name="Rosen B."/>
            <person name="Chan A."/>
            <person name="Zhou S."/>
            <person name="Gentzbittel L."/>
            <person name="Childs K.L."/>
            <person name="Yandell M."/>
            <person name="Gundlach H."/>
            <person name="Mayer K.F."/>
            <person name="Schwartz D.C."/>
            <person name="Town C.D."/>
        </authorList>
    </citation>
    <scope>GENOME REANNOTATION</scope>
    <source>
        <strain evidence="1">A17</strain>
        <strain evidence="2 3">cv. Jemalong A17</strain>
    </source>
</reference>
<dbReference type="EnsemblPlants" id="KEH25727">
    <property type="protein sequence ID" value="KEH25727"/>
    <property type="gene ID" value="MTR_6g033830"/>
</dbReference>
<reference evidence="1 3" key="1">
    <citation type="journal article" date="2011" name="Nature">
        <title>The Medicago genome provides insight into the evolution of rhizobial symbioses.</title>
        <authorList>
            <person name="Young N.D."/>
            <person name="Debelle F."/>
            <person name="Oldroyd G.E."/>
            <person name="Geurts R."/>
            <person name="Cannon S.B."/>
            <person name="Udvardi M.K."/>
            <person name="Benedito V.A."/>
            <person name="Mayer K.F."/>
            <person name="Gouzy J."/>
            <person name="Schoof H."/>
            <person name="Van de Peer Y."/>
            <person name="Proost S."/>
            <person name="Cook D.R."/>
            <person name="Meyers B.C."/>
            <person name="Spannagl M."/>
            <person name="Cheung F."/>
            <person name="De Mita S."/>
            <person name="Krishnakumar V."/>
            <person name="Gundlach H."/>
            <person name="Zhou S."/>
            <person name="Mudge J."/>
            <person name="Bharti A.K."/>
            <person name="Murray J.D."/>
            <person name="Naoumkina M.A."/>
            <person name="Rosen B."/>
            <person name="Silverstein K.A."/>
            <person name="Tang H."/>
            <person name="Rombauts S."/>
            <person name="Zhao P.X."/>
            <person name="Zhou P."/>
            <person name="Barbe V."/>
            <person name="Bardou P."/>
            <person name="Bechner M."/>
            <person name="Bellec A."/>
            <person name="Berger A."/>
            <person name="Berges H."/>
            <person name="Bidwell S."/>
            <person name="Bisseling T."/>
            <person name="Choisne N."/>
            <person name="Couloux A."/>
            <person name="Denny R."/>
            <person name="Deshpande S."/>
            <person name="Dai X."/>
            <person name="Doyle J.J."/>
            <person name="Dudez A.M."/>
            <person name="Farmer A.D."/>
            <person name="Fouteau S."/>
            <person name="Franken C."/>
            <person name="Gibelin C."/>
            <person name="Gish J."/>
            <person name="Goldstein S."/>
            <person name="Gonzalez A.J."/>
            <person name="Green P.J."/>
            <person name="Hallab A."/>
            <person name="Hartog M."/>
            <person name="Hua A."/>
            <person name="Humphray S.J."/>
            <person name="Jeong D.H."/>
            <person name="Jing Y."/>
            <person name="Jocker A."/>
            <person name="Kenton S.M."/>
            <person name="Kim D.J."/>
            <person name="Klee K."/>
            <person name="Lai H."/>
            <person name="Lang C."/>
            <person name="Lin S."/>
            <person name="Macmil S.L."/>
            <person name="Magdelenat G."/>
            <person name="Matthews L."/>
            <person name="McCorrison J."/>
            <person name="Monaghan E.L."/>
            <person name="Mun J.H."/>
            <person name="Najar F.Z."/>
            <person name="Nicholson C."/>
            <person name="Noirot C."/>
            <person name="O'Bleness M."/>
            <person name="Paule C.R."/>
            <person name="Poulain J."/>
            <person name="Prion F."/>
            <person name="Qin B."/>
            <person name="Qu C."/>
            <person name="Retzel E.F."/>
            <person name="Riddle C."/>
            <person name="Sallet E."/>
            <person name="Samain S."/>
            <person name="Samson N."/>
            <person name="Sanders I."/>
            <person name="Saurat O."/>
            <person name="Scarpelli C."/>
            <person name="Schiex T."/>
            <person name="Segurens B."/>
            <person name="Severin A.J."/>
            <person name="Sherrier D.J."/>
            <person name="Shi R."/>
            <person name="Sims S."/>
            <person name="Singer S.R."/>
            <person name="Sinharoy S."/>
            <person name="Sterck L."/>
            <person name="Viollet A."/>
            <person name="Wang B.B."/>
            <person name="Wang K."/>
            <person name="Wang M."/>
            <person name="Wang X."/>
            <person name="Warfsmann J."/>
            <person name="Weissenbach J."/>
            <person name="White D.D."/>
            <person name="White J.D."/>
            <person name="Wiley G.B."/>
            <person name="Wincker P."/>
            <person name="Xing Y."/>
            <person name="Yang L."/>
            <person name="Yao Z."/>
            <person name="Ying F."/>
            <person name="Zhai J."/>
            <person name="Zhou L."/>
            <person name="Zuber A."/>
            <person name="Denarie J."/>
            <person name="Dixon R.A."/>
            <person name="May G.D."/>
            <person name="Schwartz D.C."/>
            <person name="Rogers J."/>
            <person name="Quetier F."/>
            <person name="Town C.D."/>
            <person name="Roe B.A."/>
        </authorList>
    </citation>
    <scope>NUCLEOTIDE SEQUENCE [LARGE SCALE GENOMIC DNA]</scope>
    <source>
        <strain evidence="1">A17</strain>
        <strain evidence="2 3">cv. Jemalong A17</strain>
    </source>
</reference>
<gene>
    <name evidence="1" type="ordered locus">MTR_6g033830</name>
</gene>
<accession>A0A072U7Q2</accession>
<keyword evidence="3" id="KW-1185">Reference proteome</keyword>
<evidence type="ECO:0000313" key="1">
    <source>
        <dbReference type="EMBL" id="KEH25727.1"/>
    </source>
</evidence>
<evidence type="ECO:0000313" key="2">
    <source>
        <dbReference type="EnsemblPlants" id="KEH25727"/>
    </source>
</evidence>
<organism evidence="1 3">
    <name type="scientific">Medicago truncatula</name>
    <name type="common">Barrel medic</name>
    <name type="synonym">Medicago tribuloides</name>
    <dbReference type="NCBI Taxonomy" id="3880"/>
    <lineage>
        <taxon>Eukaryota</taxon>
        <taxon>Viridiplantae</taxon>
        <taxon>Streptophyta</taxon>
        <taxon>Embryophyta</taxon>
        <taxon>Tracheophyta</taxon>
        <taxon>Spermatophyta</taxon>
        <taxon>Magnoliopsida</taxon>
        <taxon>eudicotyledons</taxon>
        <taxon>Gunneridae</taxon>
        <taxon>Pentapetalae</taxon>
        <taxon>rosids</taxon>
        <taxon>fabids</taxon>
        <taxon>Fabales</taxon>
        <taxon>Fabaceae</taxon>
        <taxon>Papilionoideae</taxon>
        <taxon>50 kb inversion clade</taxon>
        <taxon>NPAAA clade</taxon>
        <taxon>Hologalegina</taxon>
        <taxon>IRL clade</taxon>
        <taxon>Trifolieae</taxon>
        <taxon>Medicago</taxon>
    </lineage>
</organism>
<dbReference type="AlphaFoldDB" id="A0A072U7Q2"/>